<feature type="domain" description="Apple" evidence="3">
    <location>
        <begin position="33"/>
        <end position="122"/>
    </location>
</feature>
<evidence type="ECO:0000256" key="1">
    <source>
        <dbReference type="SAM" id="MobiDB-lite"/>
    </source>
</evidence>
<feature type="chain" id="PRO_5036021892" evidence="2">
    <location>
        <begin position="23"/>
        <end position="574"/>
    </location>
</feature>
<evidence type="ECO:0000259" key="3">
    <source>
        <dbReference type="PROSITE" id="PS50948"/>
    </source>
</evidence>
<dbReference type="Proteomes" id="UP000582659">
    <property type="component" value="Unassembled WGS sequence"/>
</dbReference>
<dbReference type="GO" id="GO:0009653">
    <property type="term" value="P:anatomical structure morphogenesis"/>
    <property type="evidence" value="ECO:0007669"/>
    <property type="project" value="TreeGrafter"/>
</dbReference>
<reference evidence="4" key="2">
    <citation type="submission" date="2020-09" db="EMBL/GenBank/DDBJ databases">
        <authorList>
            <person name="Kikuchi T."/>
        </authorList>
    </citation>
    <scope>NUCLEOTIDE SEQUENCE</scope>
    <source>
        <strain evidence="4">Ka4C1</strain>
    </source>
</reference>
<feature type="compositionally biased region" description="Low complexity" evidence="1">
    <location>
        <begin position="240"/>
        <end position="255"/>
    </location>
</feature>
<feature type="compositionally biased region" description="Polar residues" evidence="1">
    <location>
        <begin position="289"/>
        <end position="300"/>
    </location>
</feature>
<feature type="domain" description="Apple" evidence="3">
    <location>
        <begin position="131"/>
        <end position="214"/>
    </location>
</feature>
<name>A0A1I7RQH8_BURXY</name>
<dbReference type="SUPFAM" id="SSF57414">
    <property type="entry name" value="Hairpin loop containing domain-like"/>
    <property type="match status" value="2"/>
</dbReference>
<feature type="signal peptide" evidence="2">
    <location>
        <begin position="1"/>
        <end position="22"/>
    </location>
</feature>
<evidence type="ECO:0000313" key="7">
    <source>
        <dbReference type="WBParaSite" id="BXY_0297200.1"/>
    </source>
</evidence>
<sequence>MRWALLVVILVVPAFSRPQADGKEEHPADDLKCPEDRVSYFVTPHVSPLASYSYRVDEIELEKCQEWCSKNLNPQDQPATCASFTYNNDTKQCKLYPEKTFPDGLLERRDTKKPKFLYEKYCLPETLSADCAKVHFRRVDEKILKGYAQATAMVRTLGDCMTQCIKETDFPCKSAMFFYEEGECITNLESDDVSPEGLTEPEDDDRAIFIQNDCYFKNHKNDTKPEQPKEKPEEEKKIEQTTTEKPTEAPTTQAPLVEKVVVDESTKPEPIHEEITEATSPKEDKNAKESTTQRIQTLHIQTLPPTEAAEEPAKPLEIVDQDIPSDIQPAEKSEKRPELYGAKILQPTETDGNLFQAINSKASEPKPSKIGAPESAKKLKINVLHTEPFHPNAPSPLNAPAPPPLNDETQYFTTWAPWTQCKMAGERRIRRRKCLDLKKCKGALMQIENCPHELIKEEEVAPLDITASDDAFAHGPVGPARQPLPVGISTQHEAGAPPAILPPKLSNERVEKLPDGAPGHPDDVWSPWLGICQQFASSQPCKGGQMIGFESRECIAKDPAACQGPFFRYCVLPC</sequence>
<feature type="region of interest" description="Disordered" evidence="1">
    <location>
        <begin position="218"/>
        <end position="337"/>
    </location>
</feature>
<dbReference type="EMBL" id="CAJFDI010000003">
    <property type="protein sequence ID" value="CAD5219381.1"/>
    <property type="molecule type" value="Genomic_DNA"/>
</dbReference>
<feature type="compositionally biased region" description="Basic and acidic residues" evidence="1">
    <location>
        <begin position="260"/>
        <end position="288"/>
    </location>
</feature>
<evidence type="ECO:0000256" key="2">
    <source>
        <dbReference type="SAM" id="SignalP"/>
    </source>
</evidence>
<evidence type="ECO:0000313" key="4">
    <source>
        <dbReference type="EMBL" id="CAD5219381.1"/>
    </source>
</evidence>
<dbReference type="OrthoDB" id="5867217at2759"/>
<accession>A0A1I7RQH8</accession>
<dbReference type="WBParaSite" id="BXY_0297200.1">
    <property type="protein sequence ID" value="BXY_0297200.1"/>
    <property type="gene ID" value="BXY_0297200"/>
</dbReference>
<dbReference type="SMART" id="SM00473">
    <property type="entry name" value="PAN_AP"/>
    <property type="match status" value="2"/>
</dbReference>
<dbReference type="Gene3D" id="3.50.4.10">
    <property type="entry name" value="Hepatocyte Growth Factor"/>
    <property type="match status" value="2"/>
</dbReference>
<dbReference type="eggNOG" id="ENOG502S6KU">
    <property type="taxonomic scope" value="Eukaryota"/>
</dbReference>
<dbReference type="CDD" id="cd01099">
    <property type="entry name" value="PAN_AP_HGF"/>
    <property type="match status" value="2"/>
</dbReference>
<evidence type="ECO:0000313" key="5">
    <source>
        <dbReference type="Proteomes" id="UP000095284"/>
    </source>
</evidence>
<dbReference type="PROSITE" id="PS50948">
    <property type="entry name" value="PAN"/>
    <property type="match status" value="2"/>
</dbReference>
<evidence type="ECO:0000313" key="6">
    <source>
        <dbReference type="Proteomes" id="UP000659654"/>
    </source>
</evidence>
<organism evidence="5 7">
    <name type="scientific">Bursaphelenchus xylophilus</name>
    <name type="common">Pinewood nematode worm</name>
    <name type="synonym">Aphelenchoides xylophilus</name>
    <dbReference type="NCBI Taxonomy" id="6326"/>
    <lineage>
        <taxon>Eukaryota</taxon>
        <taxon>Metazoa</taxon>
        <taxon>Ecdysozoa</taxon>
        <taxon>Nematoda</taxon>
        <taxon>Chromadorea</taxon>
        <taxon>Rhabditida</taxon>
        <taxon>Tylenchina</taxon>
        <taxon>Tylenchomorpha</taxon>
        <taxon>Aphelenchoidea</taxon>
        <taxon>Aphelenchoididae</taxon>
        <taxon>Bursaphelenchus</taxon>
    </lineage>
</organism>
<dbReference type="Proteomes" id="UP000659654">
    <property type="component" value="Unassembled WGS sequence"/>
</dbReference>
<keyword evidence="6" id="KW-1185">Reference proteome</keyword>
<dbReference type="PANTHER" id="PTHR47327:SF4">
    <property type="entry name" value="APPLE DOMAIN-CONTAINING PROTEIN-RELATED"/>
    <property type="match status" value="1"/>
</dbReference>
<gene>
    <name evidence="4" type="ORF">BXYJ_LOCUS5650</name>
</gene>
<dbReference type="InterPro" id="IPR052774">
    <property type="entry name" value="Celegans_DevNeuronal_Protein"/>
</dbReference>
<reference evidence="7" key="1">
    <citation type="submission" date="2016-11" db="UniProtKB">
        <authorList>
            <consortium name="WormBaseParasite"/>
        </authorList>
    </citation>
    <scope>IDENTIFICATION</scope>
</reference>
<protein>
    <submittedName>
        <fullName evidence="4">(pine wood nematode) hypothetical protein</fullName>
    </submittedName>
</protein>
<keyword evidence="2" id="KW-0732">Signal</keyword>
<dbReference type="Pfam" id="PF00024">
    <property type="entry name" value="PAN_1"/>
    <property type="match status" value="2"/>
</dbReference>
<dbReference type="Proteomes" id="UP000095284">
    <property type="component" value="Unplaced"/>
</dbReference>
<feature type="compositionally biased region" description="Basic and acidic residues" evidence="1">
    <location>
        <begin position="219"/>
        <end position="239"/>
    </location>
</feature>
<proteinExistence type="predicted"/>
<dbReference type="InterPro" id="IPR003609">
    <property type="entry name" value="Pan_app"/>
</dbReference>
<dbReference type="AlphaFoldDB" id="A0A1I7RQH8"/>
<dbReference type="PANTHER" id="PTHR47327">
    <property type="entry name" value="FI18240P1-RELATED"/>
    <property type="match status" value="1"/>
</dbReference>
<dbReference type="EMBL" id="CAJFCV020000003">
    <property type="protein sequence ID" value="CAG9104604.1"/>
    <property type="molecule type" value="Genomic_DNA"/>
</dbReference>